<dbReference type="SUPFAM" id="SSF57667">
    <property type="entry name" value="beta-beta-alpha zinc fingers"/>
    <property type="match status" value="1"/>
</dbReference>
<reference evidence="13 14" key="1">
    <citation type="submission" date="2019-04" db="EMBL/GenBank/DDBJ databases">
        <title>Friends and foes A comparative genomics study of 23 Aspergillus species from section Flavi.</title>
        <authorList>
            <consortium name="DOE Joint Genome Institute"/>
            <person name="Kjaerbolling I."/>
            <person name="Vesth T."/>
            <person name="Frisvad J.C."/>
            <person name="Nybo J.L."/>
            <person name="Theobald S."/>
            <person name="Kildgaard S."/>
            <person name="Isbrandt T."/>
            <person name="Kuo A."/>
            <person name="Sato A."/>
            <person name="Lyhne E.K."/>
            <person name="Kogle M.E."/>
            <person name="Wiebenga A."/>
            <person name="Kun R.S."/>
            <person name="Lubbers R.J."/>
            <person name="Makela M.R."/>
            <person name="Barry K."/>
            <person name="Chovatia M."/>
            <person name="Clum A."/>
            <person name="Daum C."/>
            <person name="Haridas S."/>
            <person name="He G."/>
            <person name="LaButti K."/>
            <person name="Lipzen A."/>
            <person name="Mondo S."/>
            <person name="Riley R."/>
            <person name="Salamov A."/>
            <person name="Simmons B.A."/>
            <person name="Magnuson J.K."/>
            <person name="Henrissat B."/>
            <person name="Mortensen U.H."/>
            <person name="Larsen T.O."/>
            <person name="Devries R.P."/>
            <person name="Grigoriev I.V."/>
            <person name="Machida M."/>
            <person name="Baker S.E."/>
            <person name="Andersen M.R."/>
        </authorList>
    </citation>
    <scope>NUCLEOTIDE SEQUENCE [LARGE SCALE GENOMIC DNA]</scope>
    <source>
        <strain evidence="13 14">CBS 117626</strain>
    </source>
</reference>
<dbReference type="GO" id="GO:0008270">
    <property type="term" value="F:zinc ion binding"/>
    <property type="evidence" value="ECO:0007669"/>
    <property type="project" value="UniProtKB-KW"/>
</dbReference>
<evidence type="ECO:0000256" key="2">
    <source>
        <dbReference type="ARBA" id="ARBA00006991"/>
    </source>
</evidence>
<dbReference type="Proteomes" id="UP000326950">
    <property type="component" value="Unassembled WGS sequence"/>
</dbReference>
<keyword evidence="9" id="KW-0539">Nucleus</keyword>
<evidence type="ECO:0000256" key="4">
    <source>
        <dbReference type="ARBA" id="ARBA00022737"/>
    </source>
</evidence>
<feature type="domain" description="C2H2-type" evidence="12">
    <location>
        <begin position="5"/>
        <end position="32"/>
    </location>
</feature>
<evidence type="ECO:0000256" key="1">
    <source>
        <dbReference type="ARBA" id="ARBA00004123"/>
    </source>
</evidence>
<dbReference type="InterPro" id="IPR013087">
    <property type="entry name" value="Znf_C2H2_type"/>
</dbReference>
<dbReference type="PROSITE" id="PS00028">
    <property type="entry name" value="ZINC_FINGER_C2H2_1"/>
    <property type="match status" value="2"/>
</dbReference>
<dbReference type="GO" id="GO:0000785">
    <property type="term" value="C:chromatin"/>
    <property type="evidence" value="ECO:0007669"/>
    <property type="project" value="TreeGrafter"/>
</dbReference>
<keyword evidence="3" id="KW-0479">Metal-binding</keyword>
<accession>A0A5N6V787</accession>
<dbReference type="GO" id="GO:0000978">
    <property type="term" value="F:RNA polymerase II cis-regulatory region sequence-specific DNA binding"/>
    <property type="evidence" value="ECO:0007669"/>
    <property type="project" value="InterPro"/>
</dbReference>
<dbReference type="GO" id="GO:0000981">
    <property type="term" value="F:DNA-binding transcription factor activity, RNA polymerase II-specific"/>
    <property type="evidence" value="ECO:0007669"/>
    <property type="project" value="InterPro"/>
</dbReference>
<proteinExistence type="inferred from homology"/>
<keyword evidence="4" id="KW-0677">Repeat</keyword>
<keyword evidence="6" id="KW-0862">Zinc</keyword>
<feature type="domain" description="C2H2-type" evidence="12">
    <location>
        <begin position="33"/>
        <end position="55"/>
    </location>
</feature>
<comment type="similarity">
    <text evidence="2">Belongs to the krueppel C2H2-type zinc-finger protein family.</text>
</comment>
<dbReference type="PROSITE" id="PS50157">
    <property type="entry name" value="ZINC_FINGER_C2H2_2"/>
    <property type="match status" value="2"/>
</dbReference>
<dbReference type="InterPro" id="IPR036236">
    <property type="entry name" value="Znf_C2H2_sf"/>
</dbReference>
<feature type="compositionally biased region" description="Polar residues" evidence="11">
    <location>
        <begin position="95"/>
        <end position="104"/>
    </location>
</feature>
<dbReference type="GO" id="GO:0005634">
    <property type="term" value="C:nucleus"/>
    <property type="evidence" value="ECO:0007669"/>
    <property type="project" value="UniProtKB-SubCell"/>
</dbReference>
<evidence type="ECO:0000256" key="10">
    <source>
        <dbReference type="PROSITE-ProRule" id="PRU00042"/>
    </source>
</evidence>
<dbReference type="FunFam" id="3.30.160.60:FF:000744">
    <property type="entry name" value="zinc finger E-box-binding homeobox 1"/>
    <property type="match status" value="1"/>
</dbReference>
<dbReference type="CDD" id="cd12148">
    <property type="entry name" value="fungal_TF_MHR"/>
    <property type="match status" value="1"/>
</dbReference>
<organism evidence="13 14">
    <name type="scientific">Aspergillus tamarii</name>
    <dbReference type="NCBI Taxonomy" id="41984"/>
    <lineage>
        <taxon>Eukaryota</taxon>
        <taxon>Fungi</taxon>
        <taxon>Dikarya</taxon>
        <taxon>Ascomycota</taxon>
        <taxon>Pezizomycotina</taxon>
        <taxon>Eurotiomycetes</taxon>
        <taxon>Eurotiomycetidae</taxon>
        <taxon>Eurotiales</taxon>
        <taxon>Aspergillaceae</taxon>
        <taxon>Aspergillus</taxon>
        <taxon>Aspergillus subgen. Circumdati</taxon>
    </lineage>
</organism>
<evidence type="ECO:0000256" key="5">
    <source>
        <dbReference type="ARBA" id="ARBA00022771"/>
    </source>
</evidence>
<dbReference type="Pfam" id="PF04082">
    <property type="entry name" value="Fungal_trans"/>
    <property type="match status" value="1"/>
</dbReference>
<dbReference type="EMBL" id="ML738598">
    <property type="protein sequence ID" value="KAE8165771.1"/>
    <property type="molecule type" value="Genomic_DNA"/>
</dbReference>
<dbReference type="InterPro" id="IPR051059">
    <property type="entry name" value="VerF-like"/>
</dbReference>
<protein>
    <recommendedName>
        <fullName evidence="12">C2H2-type domain-containing protein</fullName>
    </recommendedName>
</protein>
<comment type="subcellular location">
    <subcellularLocation>
        <location evidence="1">Nucleus</location>
    </subcellularLocation>
</comment>
<evidence type="ECO:0000256" key="6">
    <source>
        <dbReference type="ARBA" id="ARBA00022833"/>
    </source>
</evidence>
<dbReference type="InterPro" id="IPR007219">
    <property type="entry name" value="XnlR_reg_dom"/>
</dbReference>
<dbReference type="Gene3D" id="3.30.160.60">
    <property type="entry name" value="Classic Zinc Finger"/>
    <property type="match status" value="2"/>
</dbReference>
<evidence type="ECO:0000256" key="8">
    <source>
        <dbReference type="ARBA" id="ARBA00023163"/>
    </source>
</evidence>
<keyword evidence="14" id="KW-1185">Reference proteome</keyword>
<gene>
    <name evidence="13" type="ORF">BDV40DRAFT_257430</name>
</gene>
<dbReference type="AlphaFoldDB" id="A0A5N6V787"/>
<feature type="region of interest" description="Disordered" evidence="11">
    <location>
        <begin position="84"/>
        <end position="122"/>
    </location>
</feature>
<dbReference type="PANTHER" id="PTHR40626">
    <property type="entry name" value="MIP31509P"/>
    <property type="match status" value="1"/>
</dbReference>
<keyword evidence="7" id="KW-0805">Transcription regulation</keyword>
<dbReference type="SMART" id="SM00355">
    <property type="entry name" value="ZnF_C2H2"/>
    <property type="match status" value="2"/>
</dbReference>
<name>A0A5N6V787_ASPTM</name>
<evidence type="ECO:0000259" key="12">
    <source>
        <dbReference type="PROSITE" id="PS50157"/>
    </source>
</evidence>
<evidence type="ECO:0000313" key="13">
    <source>
        <dbReference type="EMBL" id="KAE8165771.1"/>
    </source>
</evidence>
<evidence type="ECO:0000256" key="7">
    <source>
        <dbReference type="ARBA" id="ARBA00023015"/>
    </source>
</evidence>
<sequence>MAQRVSCPQCNKTFSKREHLNRHRLSHTGERPFQCQICSKPFSRRDVLLRHQRGHFEIASSPSNASVARLNRKRVLRDELAEVSGYETSEEVPSYATTQQTGENTVGAGPRSSPLALSPSDHAYESDRGLAHCLPVRTQTAAWDGDPTKMVPSLVPTRPSPSYVHADGRGGYGSYPTGDQALLPVNDQVHLPTGTISEFNRSPLVFGDIDSGTAFLDMLLGLPGGQATGTTSANTEELAIHWAENGTSDRLTISTPVEAGPTSYPAHIRQNVKKVQSFWSTPQRLTAETQIWYEIISGSSDNIFSRHDYGTCTESSQQTQHAGYAEICLTHEVRSQLQNLKRSLLKRQCHCSSSDGQITDTCDEHYFCENFNGIFEQGLYLYLDKYQPTYPILHVPTFKPQTVHTLLLFTMCMIGLSFVKTEEAVRFIYHIYPALLDEVYIRVISTTPSASSPSGMLSHLTLAHHMLFLLLVTEGNIWPTKSQMLYGYTLTAAQNLGLFHLDVGQISASLFSTTTDDHIRWKLWSRIESIKNLIIGLILYDSSLAGIFSMGPVISTSTLHVALPCDFALYRAQSSHHWMALIQKGSSITTPTVKLSHNEFYLPTLPHQVHISCLYGIMSAILVRLTANYHRLIIGSDLSQADWHQHIPWRIYNLDKRATSITTVVIHFIQLYDTILASSNPNCIVIWHNLCLLLTADIRLHERAAGREGPEAMQAARRAIALWAKTPAARRACLHAGQIFHTLSNWKPMDGMGFQPARCLLNSALVLALYTLVSPAGTSETRHTDTFDLATADIDWKVVGDEGMTDRVSGGGERAQSRTDDPAVSFIRFGGPVVLCGKTYFGGASYARRVLLDFASLLDEVGRHWMTKYPRLLYMIHDTMVDVDIGGEMRDRTT</sequence>
<dbReference type="Pfam" id="PF00096">
    <property type="entry name" value="zf-C2H2"/>
    <property type="match status" value="2"/>
</dbReference>
<evidence type="ECO:0000313" key="14">
    <source>
        <dbReference type="Proteomes" id="UP000326950"/>
    </source>
</evidence>
<dbReference type="PANTHER" id="PTHR40626:SF11">
    <property type="entry name" value="ZINC FINGER PROTEIN YPR022C"/>
    <property type="match status" value="1"/>
</dbReference>
<evidence type="ECO:0000256" key="11">
    <source>
        <dbReference type="SAM" id="MobiDB-lite"/>
    </source>
</evidence>
<keyword evidence="5 10" id="KW-0863">Zinc-finger</keyword>
<dbReference type="FunFam" id="3.30.160.60:FF:000135">
    <property type="entry name" value="Zinc finger protein 358"/>
    <property type="match status" value="1"/>
</dbReference>
<dbReference type="OrthoDB" id="10018191at2759"/>
<keyword evidence="8" id="KW-0804">Transcription</keyword>
<evidence type="ECO:0000256" key="9">
    <source>
        <dbReference type="ARBA" id="ARBA00023242"/>
    </source>
</evidence>
<dbReference type="GO" id="GO:0006351">
    <property type="term" value="P:DNA-templated transcription"/>
    <property type="evidence" value="ECO:0007669"/>
    <property type="project" value="InterPro"/>
</dbReference>
<evidence type="ECO:0000256" key="3">
    <source>
        <dbReference type="ARBA" id="ARBA00022723"/>
    </source>
</evidence>